<dbReference type="Proteomes" id="UP000650424">
    <property type="component" value="Unassembled WGS sequence"/>
</dbReference>
<accession>A0ABR6ZQS4</accession>
<organism evidence="1 2">
    <name type="scientific">Undibacterium hunanense</name>
    <dbReference type="NCBI Taxonomy" id="2762292"/>
    <lineage>
        <taxon>Bacteria</taxon>
        <taxon>Pseudomonadati</taxon>
        <taxon>Pseudomonadota</taxon>
        <taxon>Betaproteobacteria</taxon>
        <taxon>Burkholderiales</taxon>
        <taxon>Oxalobacteraceae</taxon>
        <taxon>Undibacterium</taxon>
    </lineage>
</organism>
<dbReference type="RefSeq" id="WP_186947478.1">
    <property type="nucleotide sequence ID" value="NZ_JACOGF010000005.1"/>
</dbReference>
<gene>
    <name evidence="1" type="ORF">H8L32_12060</name>
</gene>
<keyword evidence="2" id="KW-1185">Reference proteome</keyword>
<name>A0ABR6ZQS4_9BURK</name>
<reference evidence="1 2" key="1">
    <citation type="submission" date="2020-08" db="EMBL/GenBank/DDBJ databases">
        <title>Novel species isolated from subtropical streams in China.</title>
        <authorList>
            <person name="Lu H."/>
        </authorList>
    </citation>
    <scope>NUCLEOTIDE SEQUENCE [LARGE SCALE GENOMIC DNA]</scope>
    <source>
        <strain evidence="1 2">CY18W</strain>
    </source>
</reference>
<dbReference type="EMBL" id="JACOGF010000005">
    <property type="protein sequence ID" value="MBC3918215.1"/>
    <property type="molecule type" value="Genomic_DNA"/>
</dbReference>
<evidence type="ECO:0000313" key="1">
    <source>
        <dbReference type="EMBL" id="MBC3918215.1"/>
    </source>
</evidence>
<sequence>MTSLEISIEKAFHDAWPTTYIKEISVVGYIHVLRHSPRSSPKRIESSLTLAKLDLGNGLEFMLAPKYRLKRKKLWEDPIIECGDRLNPPPDFLQLYRTSPTSSELLEFINRINFFYVSKGDEVIECFGPVLIGLDIPKVGLV</sequence>
<comment type="caution">
    <text evidence="1">The sequence shown here is derived from an EMBL/GenBank/DDBJ whole genome shotgun (WGS) entry which is preliminary data.</text>
</comment>
<evidence type="ECO:0000313" key="2">
    <source>
        <dbReference type="Proteomes" id="UP000650424"/>
    </source>
</evidence>
<protein>
    <submittedName>
        <fullName evidence="1">Uncharacterized protein</fullName>
    </submittedName>
</protein>
<proteinExistence type="predicted"/>